<organism evidence="2 3">
    <name type="scientific">Klebsiella phage YMC16/01/N133_KPN_BP</name>
    <dbReference type="NCBI Taxonomy" id="2026102"/>
    <lineage>
        <taxon>Viruses</taxon>
        <taxon>Duplodnaviria</taxon>
        <taxon>Heunggongvirae</taxon>
        <taxon>Uroviricota</taxon>
        <taxon>Caudoviricetes</taxon>
        <taxon>Casjensviridae</taxon>
        <taxon>Seodaemunguvirus</taxon>
        <taxon>Seodaemunguvirus YMC16-01N133</taxon>
    </lineage>
</organism>
<keyword evidence="1" id="KW-0472">Membrane</keyword>
<reference evidence="2 3" key="1">
    <citation type="submission" date="2017-07" db="EMBL/GenBank/DDBJ databases">
        <title>Complete Genome Sequence of the Klebsiella phage YMC16/01/N133_KPN_BP.</title>
        <authorList>
            <person name="Jeon J."/>
            <person name="Yong D."/>
            <person name="Lee K."/>
        </authorList>
    </citation>
    <scope>NUCLEOTIDE SEQUENCE [LARGE SCALE GENOMIC DNA]</scope>
</reference>
<evidence type="ECO:0000313" key="3">
    <source>
        <dbReference type="Proteomes" id="UP000221999"/>
    </source>
</evidence>
<gene>
    <name evidence="2" type="ORF">KPNN133_044</name>
</gene>
<name>A0A248XD80_9CAUD</name>
<keyword evidence="3" id="KW-1185">Reference proteome</keyword>
<feature type="transmembrane region" description="Helical" evidence="1">
    <location>
        <begin position="68"/>
        <end position="91"/>
    </location>
</feature>
<evidence type="ECO:0000313" key="2">
    <source>
        <dbReference type="EMBL" id="ASW27663.1"/>
    </source>
</evidence>
<accession>A0A248XD80</accession>
<proteinExistence type="predicted"/>
<keyword evidence="1" id="KW-1133">Transmembrane helix</keyword>
<protein>
    <submittedName>
        <fullName evidence="2">Uncharacterized protein</fullName>
    </submittedName>
</protein>
<sequence>MSKPDFVWHRGYLAGEAGLRPEENPYAQRDGRVDERKAEAWEDGRQAGEEQFLRDVEDMRGGDPFVQLVLMGSVIALVLAAVGSFCAWYWFFG</sequence>
<keyword evidence="1" id="KW-0812">Transmembrane</keyword>
<dbReference type="EMBL" id="MF476925">
    <property type="protein sequence ID" value="ASW27663.1"/>
    <property type="molecule type" value="Genomic_DNA"/>
</dbReference>
<evidence type="ECO:0000256" key="1">
    <source>
        <dbReference type="SAM" id="Phobius"/>
    </source>
</evidence>
<dbReference type="Proteomes" id="UP000221999">
    <property type="component" value="Segment"/>
</dbReference>